<dbReference type="AlphaFoldDB" id="G9XFV3"/>
<dbReference type="SUPFAM" id="SSF54368">
    <property type="entry name" value="Glutamine synthetase, N-terminal domain"/>
    <property type="match status" value="1"/>
</dbReference>
<gene>
    <name evidence="6" type="ORF">HMPREF9628_00769</name>
</gene>
<evidence type="ECO:0000313" key="6">
    <source>
        <dbReference type="EMBL" id="EHL15846.1"/>
    </source>
</evidence>
<dbReference type="GO" id="GO:0016020">
    <property type="term" value="C:membrane"/>
    <property type="evidence" value="ECO:0007669"/>
    <property type="project" value="TreeGrafter"/>
</dbReference>
<comment type="caution">
    <text evidence="6">The sequence shown here is derived from an EMBL/GenBank/DDBJ whole genome shotgun (WGS) entry which is preliminary data.</text>
</comment>
<dbReference type="RefSeq" id="WP_009528901.1">
    <property type="nucleotide sequence ID" value="NZ_JH414599.1"/>
</dbReference>
<dbReference type="PROSITE" id="PS51987">
    <property type="entry name" value="GS_CATALYTIC"/>
    <property type="match status" value="1"/>
</dbReference>
<reference evidence="6 7" key="1">
    <citation type="submission" date="2011-08" db="EMBL/GenBank/DDBJ databases">
        <title>The Genome Sequence of Eubacteriaceae bacterium CM5.</title>
        <authorList>
            <consortium name="The Broad Institute Genome Sequencing Platform"/>
            <person name="Earl A."/>
            <person name="Ward D."/>
            <person name="Feldgarden M."/>
            <person name="Gevers D."/>
            <person name="Sizova M."/>
            <person name="Hazen A."/>
            <person name="Epstein S."/>
            <person name="Young S.K."/>
            <person name="Zeng Q."/>
            <person name="Gargeya S."/>
            <person name="Fitzgerald M."/>
            <person name="Haas B."/>
            <person name="Abouelleil A."/>
            <person name="Alvarado L."/>
            <person name="Arachchi H.M."/>
            <person name="Berlin A."/>
            <person name="Brown A."/>
            <person name="Chapman S.B."/>
            <person name="Chen Z."/>
            <person name="Dunbar C."/>
            <person name="Freedman E."/>
            <person name="Gearin G."/>
            <person name="Gellesch M."/>
            <person name="Goldberg J."/>
            <person name="Griggs A."/>
            <person name="Gujja S."/>
            <person name="Heiman D."/>
            <person name="Howarth C."/>
            <person name="Larson L."/>
            <person name="Lui A."/>
            <person name="MacDonald P.J.P."/>
            <person name="Montmayeur A."/>
            <person name="Murphy C."/>
            <person name="Neiman D."/>
            <person name="Pearson M."/>
            <person name="Priest M."/>
            <person name="Roberts A."/>
            <person name="Saif S."/>
            <person name="Shea T."/>
            <person name="Shenoy N."/>
            <person name="Sisk P."/>
            <person name="Stolte C."/>
            <person name="Sykes S."/>
            <person name="Wortman J."/>
            <person name="Nusbaum C."/>
            <person name="Birren B."/>
        </authorList>
    </citation>
    <scope>NUCLEOTIDE SEQUENCE [LARGE SCALE GENOMIC DNA]</scope>
    <source>
        <strain evidence="6 7">CM5</strain>
    </source>
</reference>
<dbReference type="EMBL" id="AFZG01000085">
    <property type="protein sequence ID" value="EHL15846.1"/>
    <property type="molecule type" value="Genomic_DNA"/>
</dbReference>
<sequence length="644" mass="74332">MNAINLLKENNLLFTLKKDYHSIEDLKKIFEEHKEIKFVSLAGYDLRGNYTDARIPISIIIDDLEDFLKQGVQTDGSSVELRQIASLNDAKVIIVPDMDCDWHIDYNFSFVDENTKLPIGTLRIPSFLIHNDKIVCSRGVLKRAVKNLQSNVKKIVEENESIQEELGIKDKKIKSIEISAATELEFWVKTPEEIRDVEELSTSQVLKEQYWKRTEGNVRTAMEYCLLLMDKYGFEPEMGHKEVGGVHSKLTENGDHSHIMEQLEIDWKYSDPIQTADNLYIIKNLVSDIFNSFGLEVTFDAKPMDKVAGSGEHTHIGLIAKLDDGKTINIFNHVEKDKYYMSSIGFSSLAGILRNYEVINPFVTATTDAFNRLRPGFEAPVCIVTSLGKSPQIPSRNRSILIGLIKDSNNPKQTRFELRATNPNSNLYLVLSAVYQCMLDAINFYIPKYDVEFIQNEMSKKAGEDSVYLEKDRLYRSEENVFEAYTQEERNAIFSVPPATVYENIQALDIYKEKLEILKKDGVFTDEIINSYKISTLEFWAKELKGRIVENSRDRVRESIKLHYDTEDISDLDIVNWTKVESIRWELMKDTVEKKSLFTQIDNAIDEKDYKKASTLQIEMSKKVNELAEIYKKYKKIYFSQKIL</sequence>
<dbReference type="Gene3D" id="3.10.20.70">
    <property type="entry name" value="Glutamine synthetase, N-terminal domain"/>
    <property type="match status" value="1"/>
</dbReference>
<dbReference type="Pfam" id="PF00120">
    <property type="entry name" value="Gln-synt_C"/>
    <property type="match status" value="1"/>
</dbReference>
<dbReference type="InterPro" id="IPR036651">
    <property type="entry name" value="Gln_synt_N_sf"/>
</dbReference>
<evidence type="ECO:0000256" key="4">
    <source>
        <dbReference type="RuleBase" id="RU000384"/>
    </source>
</evidence>
<dbReference type="PANTHER" id="PTHR43407:SF1">
    <property type="entry name" value="LENGSIN"/>
    <property type="match status" value="1"/>
</dbReference>
<dbReference type="PATRIC" id="fig|796940.3.peg.2193"/>
<comment type="similarity">
    <text evidence="1 3 4">Belongs to the glutamine synthetase family.</text>
</comment>
<dbReference type="InterPro" id="IPR008146">
    <property type="entry name" value="Gln_synth_cat_dom"/>
</dbReference>
<evidence type="ECO:0000313" key="7">
    <source>
        <dbReference type="Proteomes" id="UP000003379"/>
    </source>
</evidence>
<dbReference type="GO" id="GO:0019740">
    <property type="term" value="P:nitrogen utilization"/>
    <property type="evidence" value="ECO:0007669"/>
    <property type="project" value="TreeGrafter"/>
</dbReference>
<dbReference type="GO" id="GO:0005737">
    <property type="term" value="C:cytoplasm"/>
    <property type="evidence" value="ECO:0007669"/>
    <property type="project" value="TreeGrafter"/>
</dbReference>
<feature type="domain" description="GS catalytic" evidence="5">
    <location>
        <begin position="137"/>
        <end position="564"/>
    </location>
</feature>
<evidence type="ECO:0000259" key="5">
    <source>
        <dbReference type="PROSITE" id="PS51987"/>
    </source>
</evidence>
<dbReference type="SMART" id="SM01230">
    <property type="entry name" value="Gln-synt_C"/>
    <property type="match status" value="1"/>
</dbReference>
<dbReference type="InterPro" id="IPR014746">
    <property type="entry name" value="Gln_synth/guanido_kin_cat_dom"/>
</dbReference>
<dbReference type="SUPFAM" id="SSF55931">
    <property type="entry name" value="Glutamine synthetase/guanido kinase"/>
    <property type="match status" value="1"/>
</dbReference>
<organism evidence="6 7">
    <name type="scientific">Peptoanaerobacter stomatis</name>
    <dbReference type="NCBI Taxonomy" id="796937"/>
    <lineage>
        <taxon>Bacteria</taxon>
        <taxon>Bacillati</taxon>
        <taxon>Bacillota</taxon>
        <taxon>Clostridia</taxon>
        <taxon>Peptostreptococcales</taxon>
        <taxon>Filifactoraceae</taxon>
        <taxon>Peptoanaerobacter</taxon>
    </lineage>
</organism>
<proteinExistence type="inferred from homology"/>
<name>G9XFV3_9FIRM</name>
<dbReference type="PANTHER" id="PTHR43407">
    <property type="entry name" value="GLUTAMINE SYNTHETASE"/>
    <property type="match status" value="1"/>
</dbReference>
<dbReference type="EC" id="6.3.1.2" evidence="2"/>
<evidence type="ECO:0000256" key="3">
    <source>
        <dbReference type="PROSITE-ProRule" id="PRU01331"/>
    </source>
</evidence>
<dbReference type="Gene3D" id="3.30.590.10">
    <property type="entry name" value="Glutamine synthetase/guanido kinase, catalytic domain"/>
    <property type="match status" value="1"/>
</dbReference>
<dbReference type="GO" id="GO:0004356">
    <property type="term" value="F:glutamine synthetase activity"/>
    <property type="evidence" value="ECO:0007669"/>
    <property type="project" value="UniProtKB-EC"/>
</dbReference>
<accession>G9XFV3</accession>
<protein>
    <recommendedName>
        <fullName evidence="2">glutamine synthetase</fullName>
        <ecNumber evidence="2">6.3.1.2</ecNumber>
    </recommendedName>
</protein>
<dbReference type="Proteomes" id="UP000003379">
    <property type="component" value="Unassembled WGS sequence"/>
</dbReference>
<dbReference type="HOGENOM" id="CLU_432584_0_0_9"/>
<dbReference type="STRING" id="796937.HMPREF9630_02088"/>
<evidence type="ECO:0000256" key="1">
    <source>
        <dbReference type="ARBA" id="ARBA00009897"/>
    </source>
</evidence>
<dbReference type="GO" id="GO:0006542">
    <property type="term" value="P:glutamine biosynthetic process"/>
    <property type="evidence" value="ECO:0007669"/>
    <property type="project" value="InterPro"/>
</dbReference>
<evidence type="ECO:0000256" key="2">
    <source>
        <dbReference type="ARBA" id="ARBA00012937"/>
    </source>
</evidence>